<organism evidence="3 4">
    <name type="scientific">Acidovorax kalamii</name>
    <dbReference type="NCBI Taxonomy" id="2004485"/>
    <lineage>
        <taxon>Bacteria</taxon>
        <taxon>Pseudomonadati</taxon>
        <taxon>Pseudomonadota</taxon>
        <taxon>Betaproteobacteria</taxon>
        <taxon>Burkholderiales</taxon>
        <taxon>Comamonadaceae</taxon>
        <taxon>Acidovorax</taxon>
    </lineage>
</organism>
<dbReference type="Proteomes" id="UP000215441">
    <property type="component" value="Unassembled WGS sequence"/>
</dbReference>
<comment type="caution">
    <text evidence="3">The sequence shown here is derived from an EMBL/GenBank/DDBJ whole genome shotgun (WGS) entry which is preliminary data.</text>
</comment>
<dbReference type="PANTHER" id="PTHR35149">
    <property type="entry name" value="SLL5132 PROTEIN"/>
    <property type="match status" value="1"/>
</dbReference>
<evidence type="ECO:0008006" key="5">
    <source>
        <dbReference type="Google" id="ProtNLM"/>
    </source>
</evidence>
<dbReference type="EMBL" id="NOIG01000001">
    <property type="protein sequence ID" value="OYD52008.1"/>
    <property type="molecule type" value="Genomic_DNA"/>
</dbReference>
<reference evidence="3 4" key="1">
    <citation type="submission" date="2017-07" db="EMBL/GenBank/DDBJ databases">
        <title>Acidovorax KNDSW TSA 6 genome sequence and assembly.</title>
        <authorList>
            <person name="Mayilraj S."/>
        </authorList>
    </citation>
    <scope>NUCLEOTIDE SEQUENCE [LARGE SCALE GENOMIC DNA]</scope>
    <source>
        <strain evidence="3 4">KNDSW-TSA6</strain>
    </source>
</reference>
<evidence type="ECO:0000313" key="4">
    <source>
        <dbReference type="Proteomes" id="UP000215441"/>
    </source>
</evidence>
<dbReference type="PANTHER" id="PTHR35149:SF2">
    <property type="entry name" value="DUF262 DOMAIN-CONTAINING PROTEIN"/>
    <property type="match status" value="1"/>
</dbReference>
<evidence type="ECO:0000259" key="1">
    <source>
        <dbReference type="Pfam" id="PF03235"/>
    </source>
</evidence>
<dbReference type="OrthoDB" id="3654724at2"/>
<dbReference type="InterPro" id="IPR004919">
    <property type="entry name" value="GmrSD_N"/>
</dbReference>
<sequence length="606" mass="69399">MEIKAQVHNISKLKDYYFLVPDYQREYVWKMDDQVDQFLADIANEFEPGAREQSSYFIGSIIIVKNGDKYDVIDGQQRLTTIVLTMCALRDLLKDQVMDARQTQYFQSIDHWLSSFDIETNEVQVRLELQYEESKGFLLQLIQGPPWSGDETASIQRMREAYVRIKEHLGQYLDAGLEALTEYARYFLTKIDLVVIESENLSSALKIFETINQRGAGLNAMDLVKNLLFSKAKGNEFSRIKEKWKDLTSHLQRAGEGDSPLRFLRYFLMARHYEGILREDELYKWIISPKGRERLRYEEAPYDLAVELEKGARRYADLVCATELLGDGGEYPAVTRIGFMNKVKSRQHLILLLALDHTSSASAINYLADQIESFLFYVNTLGIQTKNYERQFTQWAAGLRGLKSEADIATVVDATLRPYLHDKLGEFRQRFLALRDNDYHPLYRLRYVLGRMENTLLAECNIPEKGLRYIDGLQVEHILPQTPQGGVIPPALAANLAEYEGHVYRLGNVTLLESVINQAVNKHNGLGGTWFADKQAEYAKSGLLSTQLLDHTFAIGVNTAVNRLSAKPGANFRTAQWDSQAIAQRQAALMELALDTWRLNHRRLDA</sequence>
<evidence type="ECO:0000313" key="3">
    <source>
        <dbReference type="EMBL" id="OYD52008.1"/>
    </source>
</evidence>
<feature type="domain" description="GmrSD restriction endonucleases C-terminal" evidence="2">
    <location>
        <begin position="430"/>
        <end position="591"/>
    </location>
</feature>
<keyword evidence="4" id="KW-1185">Reference proteome</keyword>
<dbReference type="Pfam" id="PF03235">
    <property type="entry name" value="GmrSD_N"/>
    <property type="match status" value="1"/>
</dbReference>
<name>A0A235ESI2_9BURK</name>
<gene>
    <name evidence="3" type="ORF">CBY09_00485</name>
</gene>
<dbReference type="AlphaFoldDB" id="A0A235ESI2"/>
<feature type="domain" description="GmrSD restriction endonucleases N-terminal" evidence="1">
    <location>
        <begin position="15"/>
        <end position="229"/>
    </location>
</feature>
<accession>A0A235ESI2</accession>
<dbReference type="RefSeq" id="WP_094285415.1">
    <property type="nucleotide sequence ID" value="NZ_NOIG01000001.1"/>
</dbReference>
<evidence type="ECO:0000259" key="2">
    <source>
        <dbReference type="Pfam" id="PF07510"/>
    </source>
</evidence>
<protein>
    <recommendedName>
        <fullName evidence="5">DUF262 domain-containing protein</fullName>
    </recommendedName>
</protein>
<dbReference type="Pfam" id="PF07510">
    <property type="entry name" value="GmrSD_C"/>
    <property type="match status" value="1"/>
</dbReference>
<dbReference type="InterPro" id="IPR011089">
    <property type="entry name" value="GmrSD_C"/>
</dbReference>
<proteinExistence type="predicted"/>